<evidence type="ECO:0000259" key="1">
    <source>
        <dbReference type="Pfam" id="PF09345"/>
    </source>
</evidence>
<keyword evidence="3" id="KW-1185">Reference proteome</keyword>
<evidence type="ECO:0000313" key="3">
    <source>
        <dbReference type="Proteomes" id="UP001469365"/>
    </source>
</evidence>
<dbReference type="Proteomes" id="UP001469365">
    <property type="component" value="Unassembled WGS sequence"/>
</dbReference>
<feature type="domain" description="SiaC family regulatory phosphoprotein" evidence="1">
    <location>
        <begin position="9"/>
        <end position="127"/>
    </location>
</feature>
<sequence>MVTLNELHIEATKSTPSVRFDPKAGRLWISGESYPENAFKFYEPLLQWVDVYLEEAASGEEVLLELRLPYINTSSTKCFMMLLEKLDDAFGRGRPVRLIWYCSPDNESEQECAEEFKEDLSLPFDIVLKEEA</sequence>
<reference evidence="2 3" key="1">
    <citation type="submission" date="2024-04" db="EMBL/GenBank/DDBJ databases">
        <title>draft genome sequnece of Paenibacillus filicis.</title>
        <authorList>
            <person name="Kim D.-U."/>
        </authorList>
    </citation>
    <scope>NUCLEOTIDE SEQUENCE [LARGE SCALE GENOMIC DNA]</scope>
    <source>
        <strain evidence="2 3">KACC14197</strain>
    </source>
</reference>
<dbReference type="RefSeq" id="WP_341417914.1">
    <property type="nucleotide sequence ID" value="NZ_JBBPCC010000016.1"/>
</dbReference>
<protein>
    <submittedName>
        <fullName evidence="2">DUF1987 domain-containing protein</fullName>
    </submittedName>
</protein>
<gene>
    <name evidence="2" type="ORF">WMW72_23005</name>
</gene>
<accession>A0ABU9DPI6</accession>
<organism evidence="2 3">
    <name type="scientific">Paenibacillus filicis</name>
    <dbReference type="NCBI Taxonomy" id="669464"/>
    <lineage>
        <taxon>Bacteria</taxon>
        <taxon>Bacillati</taxon>
        <taxon>Bacillota</taxon>
        <taxon>Bacilli</taxon>
        <taxon>Bacillales</taxon>
        <taxon>Paenibacillaceae</taxon>
        <taxon>Paenibacillus</taxon>
    </lineage>
</organism>
<dbReference type="InterPro" id="IPR018530">
    <property type="entry name" value="SiaC"/>
</dbReference>
<comment type="caution">
    <text evidence="2">The sequence shown here is derived from an EMBL/GenBank/DDBJ whole genome shotgun (WGS) entry which is preliminary data.</text>
</comment>
<evidence type="ECO:0000313" key="2">
    <source>
        <dbReference type="EMBL" id="MEK8130780.1"/>
    </source>
</evidence>
<name>A0ABU9DPI6_9BACL</name>
<dbReference type="Pfam" id="PF09345">
    <property type="entry name" value="SiaC"/>
    <property type="match status" value="1"/>
</dbReference>
<proteinExistence type="predicted"/>
<dbReference type="EMBL" id="JBBPCC010000016">
    <property type="protein sequence ID" value="MEK8130780.1"/>
    <property type="molecule type" value="Genomic_DNA"/>
</dbReference>